<evidence type="ECO:0000256" key="2">
    <source>
        <dbReference type="PROSITE-ProRule" id="PRU00504"/>
    </source>
</evidence>
<gene>
    <name evidence="6" type="ORF">SBA1_530043</name>
</gene>
<feature type="region of interest" description="Disordered" evidence="3">
    <location>
        <begin position="386"/>
        <end position="420"/>
    </location>
</feature>
<evidence type="ECO:0000259" key="5">
    <source>
        <dbReference type="Pfam" id="PF08450"/>
    </source>
</evidence>
<dbReference type="Gene3D" id="2.120.10.30">
    <property type="entry name" value="TolB, C-terminal domain"/>
    <property type="match status" value="2"/>
</dbReference>
<dbReference type="GO" id="GO:0000209">
    <property type="term" value="P:protein polyubiquitination"/>
    <property type="evidence" value="ECO:0007669"/>
    <property type="project" value="TreeGrafter"/>
</dbReference>
<feature type="repeat" description="NHL" evidence="2">
    <location>
        <begin position="291"/>
        <end position="330"/>
    </location>
</feature>
<accession>A0A2U3KXN0</accession>
<dbReference type="EMBL" id="OMOD01000148">
    <property type="protein sequence ID" value="SPF44392.1"/>
    <property type="molecule type" value="Genomic_DNA"/>
</dbReference>
<dbReference type="PANTHER" id="PTHR24104">
    <property type="entry name" value="E3 UBIQUITIN-PROTEIN LIGASE NHLRC1-RELATED"/>
    <property type="match status" value="1"/>
</dbReference>
<proteinExistence type="predicted"/>
<evidence type="ECO:0000256" key="1">
    <source>
        <dbReference type="ARBA" id="ARBA00022737"/>
    </source>
</evidence>
<dbReference type="PANTHER" id="PTHR24104:SF25">
    <property type="entry name" value="PROTEIN LIN-41"/>
    <property type="match status" value="1"/>
</dbReference>
<name>A0A2U3KXN0_9BACT</name>
<feature type="signal peptide" evidence="4">
    <location>
        <begin position="1"/>
        <end position="32"/>
    </location>
</feature>
<dbReference type="GO" id="GO:0008270">
    <property type="term" value="F:zinc ion binding"/>
    <property type="evidence" value="ECO:0007669"/>
    <property type="project" value="UniProtKB-KW"/>
</dbReference>
<keyword evidence="1" id="KW-0677">Repeat</keyword>
<keyword evidence="4" id="KW-0732">Signal</keyword>
<organism evidence="6 7">
    <name type="scientific">Candidatus Sulfotelmatobacter kueseliae</name>
    <dbReference type="NCBI Taxonomy" id="2042962"/>
    <lineage>
        <taxon>Bacteria</taxon>
        <taxon>Pseudomonadati</taxon>
        <taxon>Acidobacteriota</taxon>
        <taxon>Terriglobia</taxon>
        <taxon>Terriglobales</taxon>
        <taxon>Candidatus Korobacteraceae</taxon>
        <taxon>Candidatus Sulfotelmatobacter</taxon>
    </lineage>
</organism>
<dbReference type="InterPro" id="IPR013658">
    <property type="entry name" value="SGL"/>
</dbReference>
<dbReference type="AlphaFoldDB" id="A0A2U3KXN0"/>
<dbReference type="OrthoDB" id="111726at2"/>
<dbReference type="SUPFAM" id="SSF63829">
    <property type="entry name" value="Calcium-dependent phosphotriesterase"/>
    <property type="match status" value="1"/>
</dbReference>
<evidence type="ECO:0000256" key="3">
    <source>
        <dbReference type="SAM" id="MobiDB-lite"/>
    </source>
</evidence>
<dbReference type="GO" id="GO:0043161">
    <property type="term" value="P:proteasome-mediated ubiquitin-dependent protein catabolic process"/>
    <property type="evidence" value="ECO:0007669"/>
    <property type="project" value="TreeGrafter"/>
</dbReference>
<feature type="compositionally biased region" description="Basic and acidic residues" evidence="3">
    <location>
        <begin position="386"/>
        <end position="397"/>
    </location>
</feature>
<dbReference type="InterPro" id="IPR001258">
    <property type="entry name" value="NHL_repeat"/>
</dbReference>
<reference evidence="7" key="1">
    <citation type="submission" date="2018-02" db="EMBL/GenBank/DDBJ databases">
        <authorList>
            <person name="Hausmann B."/>
        </authorList>
    </citation>
    <scope>NUCLEOTIDE SEQUENCE [LARGE SCALE GENOMIC DNA]</scope>
    <source>
        <strain evidence="7">Peat soil MAG SbA1</strain>
    </source>
</reference>
<sequence length="420" mass="46390">MTTNLKYAGLRTMMLLICGLLCLSLMTPASLAADKKKKAKAEQAPKGSALWDSIDFSKAVWPNPPAPTRIKYLNYFCCDKYVPPASKKTSWMDRMAGAQSEQQAQAEHPLYALWTPYGLAVDSKGTLYVADGKVGAVFMFNTETKDISMIKNGVNARFGDVMGLAIDDSDRLFVSDTKLHRILVFDKNHKVEGSISQGVQDPTGMVVDNENRFLYVADPGQDVVFVYDADNFKLLRTLGTPGKSHTLTEPGQFAVPTNVALDEDNNLYVTDTFNNRVEVFDADGNFIRAWGKAGDIPGRFMRPKGIAIDVDGHVWVADAMADRVQCFTQEGQLLMWLGGHGEWPGYFQTLAGLYIDKNNRMFTSEQYPGRVQMFRYFTDDEARAELAKRKAEEDRKKSGTKPTGASAAPPATGSAAAKPQ</sequence>
<dbReference type="InterPro" id="IPR011042">
    <property type="entry name" value="6-blade_b-propeller_TolB-like"/>
</dbReference>
<dbReference type="InterPro" id="IPR050952">
    <property type="entry name" value="TRIM-NHL_E3_ligases"/>
</dbReference>
<dbReference type="Pfam" id="PF08450">
    <property type="entry name" value="SGL"/>
    <property type="match status" value="1"/>
</dbReference>
<feature type="compositionally biased region" description="Low complexity" evidence="3">
    <location>
        <begin position="400"/>
        <end position="420"/>
    </location>
</feature>
<evidence type="ECO:0000313" key="6">
    <source>
        <dbReference type="EMBL" id="SPF44392.1"/>
    </source>
</evidence>
<evidence type="ECO:0000313" key="7">
    <source>
        <dbReference type="Proteomes" id="UP000238701"/>
    </source>
</evidence>
<feature type="repeat" description="NHL" evidence="2">
    <location>
        <begin position="249"/>
        <end position="283"/>
    </location>
</feature>
<feature type="chain" id="PRO_5015409559" evidence="4">
    <location>
        <begin position="33"/>
        <end position="420"/>
    </location>
</feature>
<evidence type="ECO:0000256" key="4">
    <source>
        <dbReference type="SAM" id="SignalP"/>
    </source>
</evidence>
<dbReference type="PROSITE" id="PS51125">
    <property type="entry name" value="NHL"/>
    <property type="match status" value="2"/>
</dbReference>
<protein>
    <submittedName>
        <fullName evidence="6">NHL repeat protein</fullName>
    </submittedName>
</protein>
<feature type="domain" description="SMP-30/Gluconolactonase/LRE-like region" evidence="5">
    <location>
        <begin position="252"/>
        <end position="334"/>
    </location>
</feature>
<dbReference type="GO" id="GO:0061630">
    <property type="term" value="F:ubiquitin protein ligase activity"/>
    <property type="evidence" value="ECO:0007669"/>
    <property type="project" value="TreeGrafter"/>
</dbReference>
<dbReference type="Proteomes" id="UP000238701">
    <property type="component" value="Unassembled WGS sequence"/>
</dbReference>